<gene>
    <name evidence="1" type="ORF">NDU88_000311</name>
</gene>
<protein>
    <submittedName>
        <fullName evidence="1">Uncharacterized protein</fullName>
    </submittedName>
</protein>
<evidence type="ECO:0000313" key="2">
    <source>
        <dbReference type="Proteomes" id="UP001066276"/>
    </source>
</evidence>
<reference evidence="1" key="1">
    <citation type="journal article" date="2022" name="bioRxiv">
        <title>Sequencing and chromosome-scale assembly of the giantPleurodeles waltlgenome.</title>
        <authorList>
            <person name="Brown T."/>
            <person name="Elewa A."/>
            <person name="Iarovenko S."/>
            <person name="Subramanian E."/>
            <person name="Araus A.J."/>
            <person name="Petzold A."/>
            <person name="Susuki M."/>
            <person name="Suzuki K.-i.T."/>
            <person name="Hayashi T."/>
            <person name="Toyoda A."/>
            <person name="Oliveira C."/>
            <person name="Osipova E."/>
            <person name="Leigh N.D."/>
            <person name="Simon A."/>
            <person name="Yun M.H."/>
        </authorList>
    </citation>
    <scope>NUCLEOTIDE SEQUENCE</scope>
    <source>
        <strain evidence="1">20211129_DDA</strain>
        <tissue evidence="1">Liver</tissue>
    </source>
</reference>
<evidence type="ECO:0000313" key="1">
    <source>
        <dbReference type="EMBL" id="KAJ1190994.1"/>
    </source>
</evidence>
<dbReference type="AlphaFoldDB" id="A0AAV7URA6"/>
<sequence>MHEHLDGHSTRLDAAEQRISDLENGGAVVAKHVGRVEWLLKTAAAKNYDLEACLPRNNIFIVAETTNTGPIG</sequence>
<accession>A0AAV7URA6</accession>
<organism evidence="1 2">
    <name type="scientific">Pleurodeles waltl</name>
    <name type="common">Iberian ribbed newt</name>
    <dbReference type="NCBI Taxonomy" id="8319"/>
    <lineage>
        <taxon>Eukaryota</taxon>
        <taxon>Metazoa</taxon>
        <taxon>Chordata</taxon>
        <taxon>Craniata</taxon>
        <taxon>Vertebrata</taxon>
        <taxon>Euteleostomi</taxon>
        <taxon>Amphibia</taxon>
        <taxon>Batrachia</taxon>
        <taxon>Caudata</taxon>
        <taxon>Salamandroidea</taxon>
        <taxon>Salamandridae</taxon>
        <taxon>Pleurodelinae</taxon>
        <taxon>Pleurodeles</taxon>
    </lineage>
</organism>
<dbReference type="EMBL" id="JANPWB010000004">
    <property type="protein sequence ID" value="KAJ1190994.1"/>
    <property type="molecule type" value="Genomic_DNA"/>
</dbReference>
<dbReference type="Proteomes" id="UP001066276">
    <property type="component" value="Chromosome 2_2"/>
</dbReference>
<keyword evidence="2" id="KW-1185">Reference proteome</keyword>
<proteinExistence type="predicted"/>
<comment type="caution">
    <text evidence="1">The sequence shown here is derived from an EMBL/GenBank/DDBJ whole genome shotgun (WGS) entry which is preliminary data.</text>
</comment>
<name>A0AAV7URA6_PLEWA</name>